<dbReference type="Gene3D" id="3.40.50.261">
    <property type="entry name" value="Succinyl-CoA synthetase domains"/>
    <property type="match status" value="2"/>
</dbReference>
<dbReference type="RefSeq" id="WP_092590767.1">
    <property type="nucleotide sequence ID" value="NZ_FMWL01000008.1"/>
</dbReference>
<evidence type="ECO:0000259" key="1">
    <source>
        <dbReference type="Pfam" id="PF00549"/>
    </source>
</evidence>
<dbReference type="InterPro" id="IPR024033">
    <property type="entry name" value="OXTCase_su_AllG_h-dom"/>
</dbReference>
<feature type="domain" description="ATP-citrate synthase/succinyl-CoA ligase C-terminal" evidence="1">
    <location>
        <begin position="342"/>
        <end position="495"/>
    </location>
</feature>
<dbReference type="Pfam" id="PF06545">
    <property type="entry name" value="AllG"/>
    <property type="match status" value="1"/>
</dbReference>
<dbReference type="STRING" id="1120920.SAMN03080599_01844"/>
<dbReference type="InterPro" id="IPR005811">
    <property type="entry name" value="SUCC_ACL_C"/>
</dbReference>
<dbReference type="InterPro" id="IPR003781">
    <property type="entry name" value="CoA-bd"/>
</dbReference>
<reference evidence="3 4" key="1">
    <citation type="submission" date="2016-10" db="EMBL/GenBank/DDBJ databases">
        <authorList>
            <person name="de Groot N.N."/>
        </authorList>
    </citation>
    <scope>NUCLEOTIDE SEQUENCE [LARGE SCALE GENOMIC DNA]</scope>
    <source>
        <strain evidence="3 4">DSM 2784</strain>
    </source>
</reference>
<keyword evidence="4" id="KW-1185">Reference proteome</keyword>
<dbReference type="GO" id="GO:0009361">
    <property type="term" value="C:succinate-CoA ligase complex (ADP-forming)"/>
    <property type="evidence" value="ECO:0007669"/>
    <property type="project" value="TreeGrafter"/>
</dbReference>
<gene>
    <name evidence="3" type="ORF">SAMN03080599_01844</name>
</gene>
<name>A0A1G5S1K7_9FIRM</name>
<dbReference type="EMBL" id="FMWL01000008">
    <property type="protein sequence ID" value="SCZ79611.1"/>
    <property type="molecule type" value="Genomic_DNA"/>
</dbReference>
<organism evidence="3 4">
    <name type="scientific">Acidaminobacter hydrogenoformans DSM 2784</name>
    <dbReference type="NCBI Taxonomy" id="1120920"/>
    <lineage>
        <taxon>Bacteria</taxon>
        <taxon>Bacillati</taxon>
        <taxon>Bacillota</taxon>
        <taxon>Clostridia</taxon>
        <taxon>Peptostreptococcales</taxon>
        <taxon>Acidaminobacteraceae</taxon>
        <taxon>Acidaminobacter</taxon>
    </lineage>
</organism>
<dbReference type="PANTHER" id="PTHR11117:SF24">
    <property type="entry name" value="PROTEIN FDRA"/>
    <property type="match status" value="1"/>
</dbReference>
<dbReference type="Pfam" id="PF02629">
    <property type="entry name" value="CoA_binding"/>
    <property type="match status" value="1"/>
</dbReference>
<dbReference type="NCBIfam" id="NF004760">
    <property type="entry name" value="PRK06091.1"/>
    <property type="match status" value="1"/>
</dbReference>
<evidence type="ECO:0000259" key="2">
    <source>
        <dbReference type="Pfam" id="PF02629"/>
    </source>
</evidence>
<dbReference type="InterPro" id="IPR009499">
    <property type="entry name" value="AllG-like"/>
</dbReference>
<dbReference type="Gene3D" id="3.90.1710.10">
    <property type="entry name" value="Enterococcus faecalis V583 domain"/>
    <property type="match status" value="1"/>
</dbReference>
<dbReference type="GO" id="GO:0006099">
    <property type="term" value="P:tricarboxylic acid cycle"/>
    <property type="evidence" value="ECO:0007669"/>
    <property type="project" value="TreeGrafter"/>
</dbReference>
<dbReference type="GO" id="GO:0004776">
    <property type="term" value="F:succinate-CoA ligase (GDP-forming) activity"/>
    <property type="evidence" value="ECO:0007669"/>
    <property type="project" value="TreeGrafter"/>
</dbReference>
<dbReference type="SUPFAM" id="SSF52210">
    <property type="entry name" value="Succinyl-CoA synthetase domains"/>
    <property type="match status" value="2"/>
</dbReference>
<feature type="domain" description="CoA-binding" evidence="2">
    <location>
        <begin position="190"/>
        <end position="285"/>
    </location>
</feature>
<dbReference type="InterPro" id="IPR016102">
    <property type="entry name" value="Succinyl-CoA_synth-like"/>
</dbReference>
<dbReference type="Proteomes" id="UP000199208">
    <property type="component" value="Unassembled WGS sequence"/>
</dbReference>
<dbReference type="Pfam" id="PF00549">
    <property type="entry name" value="Ligase_CoA"/>
    <property type="match status" value="1"/>
</dbReference>
<dbReference type="OrthoDB" id="6193532at2"/>
<sequence>MLYTVVKANNYQDSISLMLLTNAINALPGVDRSSIMMGTEANKNIFENAGMLTQEAKMANPNDMVIVIDAESGDTVDEVLAEVDKFINQLSVKKEGKNVEHATNWSKAMEMMPDANLAVFSIPGEYAAEEIDKALDLGLNVFSFSDNIPLEDEVALKNKAKEKGLLLMGPDCGTGMISSIPIAFTNIIRPGNIGIAAASGTGIQEVATMIDRLGGGIVHAIGTGGRDLNEAVGGISMKDAILALENHDPTDVIVVISKPPSKWVRDEVVELLQSISKPVVAIFLGEKPEHHIGKVHLAYTLEEAARMAYDLSVGKPVQKNYTDQSVEHTGSKLQENQVIKGLYSGGTLAAEAAMLISEALELGGLTKGEGFLLKAGGHEVLDLGDDMYTQGKPHPMIDPEVRIHKIKEYASLEDTGVILLDVVLGYGAHPDMAGTLAPVISTSLEKAKELSRDLYFVASICGTRNDPQGYDEAVQTLKSAGAIVCESNAEAVKTALSLKGIVLKVTERTTVPYGGPTKQLSAPSEAVMDLINSKPRIINIGVESFNDSVISNGATAIQFDWKPAAGGNKKLIKILNKLNQISWINDENMKVVELMKNGQPFLVDVIPARSEIEVLNQKVLLHAGPPIVYKDMTGPMQGSCIGAVLFEGWADSEQDAVAMLERGEVKFVPCHHVNAVGPMGGITSGSMPVLKIINRLDNTVAYCTMNEGIGKVLRFGAYSDEVIQRLKWMRDTLGPVLSKALQTSETGVNLNVIVAKAITMGDEFHQRNIAASLNFLKEVTPMILKADLSNSEKTEVIEFLAATDQFFLNIMMAIGKSVVDCARKHTQGTIVTTMTRNGREFGIRISGMGDTWFTAPVNTPNGLYFTGYSSEDANPDIGDSAITETIGVGAMAMIAAPGVTRFVGAGGFEDALKVSNEMDEICVANNPNYAIPTWDFKGASLGIDIRKVVETGITPLINTGIAHKKAGIGQVGAGTVRAPLACFEKALEAYAHHLGIEVVDHERD</sequence>
<dbReference type="GO" id="GO:0005829">
    <property type="term" value="C:cytosol"/>
    <property type="evidence" value="ECO:0007669"/>
    <property type="project" value="TreeGrafter"/>
</dbReference>
<dbReference type="AlphaFoldDB" id="A0A1G5S1K7"/>
<dbReference type="Gene3D" id="1.10.10.660">
    <property type="entry name" value="conserved protein of unknown function from Enterococcus faecalis V583"/>
    <property type="match status" value="1"/>
</dbReference>
<evidence type="ECO:0000313" key="4">
    <source>
        <dbReference type="Proteomes" id="UP000199208"/>
    </source>
</evidence>
<protein>
    <submittedName>
        <fullName evidence="3">Succinyl-CoA synthetase, alpha subunit</fullName>
    </submittedName>
</protein>
<dbReference type="Gene3D" id="3.90.1700.10">
    <property type="entry name" value="v583 domain like"/>
    <property type="match status" value="1"/>
</dbReference>
<dbReference type="GO" id="GO:0004775">
    <property type="term" value="F:succinate-CoA ligase (ADP-forming) activity"/>
    <property type="evidence" value="ECO:0007669"/>
    <property type="project" value="TreeGrafter"/>
</dbReference>
<proteinExistence type="predicted"/>
<dbReference type="PANTHER" id="PTHR11117">
    <property type="entry name" value="SUCCINYL-COA LIGASE SUBUNIT ALPHA"/>
    <property type="match status" value="1"/>
</dbReference>
<accession>A0A1G5S1K7</accession>
<evidence type="ECO:0000313" key="3">
    <source>
        <dbReference type="EMBL" id="SCZ79611.1"/>
    </source>
</evidence>
<dbReference type="Gene3D" id="3.40.50.720">
    <property type="entry name" value="NAD(P)-binding Rossmann-like Domain"/>
    <property type="match status" value="1"/>
</dbReference>